<dbReference type="NCBIfam" id="NF000584">
    <property type="entry name" value="PRK00009.1"/>
    <property type="match status" value="1"/>
</dbReference>
<evidence type="ECO:0000256" key="9">
    <source>
        <dbReference type="PROSITE-ProRule" id="PRU10112"/>
    </source>
</evidence>
<proteinExistence type="inferred from homology"/>
<gene>
    <name evidence="10" type="ORF">DSPE1174_LOCUS17072</name>
</gene>
<keyword evidence="6" id="KW-0120">Carbon dioxide fixation</keyword>
<keyword evidence="4" id="KW-0460">Magnesium</keyword>
<dbReference type="GO" id="GO:0008964">
    <property type="term" value="F:phosphoenolpyruvate carboxylase activity"/>
    <property type="evidence" value="ECO:0007669"/>
    <property type="project" value="UniProtKB-EC"/>
</dbReference>
<evidence type="ECO:0000256" key="8">
    <source>
        <dbReference type="PROSITE-ProRule" id="PRU10111"/>
    </source>
</evidence>
<evidence type="ECO:0000256" key="4">
    <source>
        <dbReference type="ARBA" id="ARBA00022842"/>
    </source>
</evidence>
<dbReference type="HAMAP" id="MF_00595">
    <property type="entry name" value="PEPcase_type1"/>
    <property type="match status" value="1"/>
</dbReference>
<evidence type="ECO:0000313" key="10">
    <source>
        <dbReference type="EMBL" id="CAD9435155.1"/>
    </source>
</evidence>
<dbReference type="InterPro" id="IPR022805">
    <property type="entry name" value="PEP_COase_bac/pln-type"/>
</dbReference>
<accession>A0A7S2CUJ2</accession>
<protein>
    <recommendedName>
        <fullName evidence="3">phosphoenolpyruvate carboxylase</fullName>
        <ecNumber evidence="3">4.1.1.31</ecNumber>
    </recommendedName>
</protein>
<dbReference type="GO" id="GO:0006099">
    <property type="term" value="P:tricarboxylic acid cycle"/>
    <property type="evidence" value="ECO:0007669"/>
    <property type="project" value="InterPro"/>
</dbReference>
<evidence type="ECO:0000256" key="7">
    <source>
        <dbReference type="ARBA" id="ARBA00048995"/>
    </source>
</evidence>
<evidence type="ECO:0000256" key="1">
    <source>
        <dbReference type="ARBA" id="ARBA00001946"/>
    </source>
</evidence>
<sequence>MLRRHVVQMGYHYAATARKVLPSISTVNFPPCHFFSAANDIPHKELRKDVSKLGGILGEVISATPGHGPATFETVEKMRMFAKNWRANGALAEELGGLVDIAENLSSEEIQNVARAYSHFLTLANTAEVHHRVRRLRRRECDGRNPHDNSVEGTLAKLTSEGITADQIFDALSTQKLEVVLTAHPTEVNRRTNIRKFRQIDLALAELDRQDLSATERETHEEAIRRNVEALWWSDEIRRIKPTPFKEARGGINILTESLWHSVPAFLRQMDRALMATINKTLPPTTVPLKFSSWMGGDRDGNPFVTPAMTRSVHIASRLAGATLVKTCIKKLGGELSVGSSKATPELIRLLTDENTQAEDKGVLQPYTLLIRQVEARLELTIEMLEAGVVNPTAAHEGPTGLTPLTESAELLTILVTAYESLCASGLTRLADGSLRDLIRQVSCFGLCLLPLDIRQESTRHAEALDAVTRYLGVGGYLDWDESERREWLLKELSAKRPLLPVCEDEAGYAALGPMFDPIVCDTLATFDMIATLPSESLGAYVISMSRAASDVLAVRLLQKHAGVKSPLRVVPLFETLDDLMNSEQIMDSLWSEPWYKKDTAATQEVMIGYSDSAKDAGRLAAAWAQYTTQEKLAAAASKHGINLTFFHGKGGTVSRGGDPSVYRAIAAQPHDTVNGRFRITEQGEVITQNYAHPAIAKRHLDVYTAALLNERFLSVKSRHASEDWRALMDRLSEASCSSYRSVVRGEPTFIPYFRSATPELELAQLNIGSRPAKRRPTGGVETLRAIPWVFAWTQTRLNLTSWLGIGAALNGLGTADKETLGVMYSRWPWFEAFVDVIDMVMAKSSASIASNYDKQLVASSREDSSELLSLGEKLRGELSITRNEILSLRGYSTPQQDNGILLPGMKVRDPYMDPLNVLQAEILKRLRSDDNISEDERIVLEDSLTITISGIANGQKSTG</sequence>
<evidence type="ECO:0000256" key="5">
    <source>
        <dbReference type="ARBA" id="ARBA00023239"/>
    </source>
</evidence>
<evidence type="ECO:0000256" key="6">
    <source>
        <dbReference type="ARBA" id="ARBA00023300"/>
    </source>
</evidence>
<dbReference type="EC" id="4.1.1.31" evidence="3"/>
<comment type="similarity">
    <text evidence="2">Belongs to the PEPCase type 1 family.</text>
</comment>
<dbReference type="InterPro" id="IPR021135">
    <property type="entry name" value="PEP_COase"/>
</dbReference>
<feature type="active site" evidence="8">
    <location>
        <position position="184"/>
    </location>
</feature>
<dbReference type="Pfam" id="PF00311">
    <property type="entry name" value="PEPcase"/>
    <property type="match status" value="1"/>
</dbReference>
<dbReference type="PANTHER" id="PTHR30523">
    <property type="entry name" value="PHOSPHOENOLPYRUVATE CARBOXYLASE"/>
    <property type="match status" value="1"/>
</dbReference>
<comment type="catalytic activity">
    <reaction evidence="7">
        <text>oxaloacetate + phosphate = phosphoenolpyruvate + hydrogencarbonate</text>
        <dbReference type="Rhea" id="RHEA:28370"/>
        <dbReference type="ChEBI" id="CHEBI:16452"/>
        <dbReference type="ChEBI" id="CHEBI:17544"/>
        <dbReference type="ChEBI" id="CHEBI:43474"/>
        <dbReference type="ChEBI" id="CHEBI:58702"/>
        <dbReference type="EC" id="4.1.1.31"/>
    </reaction>
</comment>
<dbReference type="AlphaFoldDB" id="A0A7S2CUJ2"/>
<feature type="active site" evidence="9">
    <location>
        <position position="615"/>
    </location>
</feature>
<dbReference type="PRINTS" id="PR00150">
    <property type="entry name" value="PEPCARBXLASE"/>
</dbReference>
<dbReference type="PANTHER" id="PTHR30523:SF6">
    <property type="entry name" value="PHOSPHOENOLPYRUVATE CARBOXYLASE"/>
    <property type="match status" value="1"/>
</dbReference>
<keyword evidence="5" id="KW-0456">Lyase</keyword>
<dbReference type="InterPro" id="IPR018129">
    <property type="entry name" value="PEP_COase_Lys_AS"/>
</dbReference>
<dbReference type="PROSITE" id="PS00781">
    <property type="entry name" value="PEPCASE_1"/>
    <property type="match status" value="1"/>
</dbReference>
<reference evidence="10" key="1">
    <citation type="submission" date="2021-01" db="EMBL/GenBank/DDBJ databases">
        <authorList>
            <person name="Corre E."/>
            <person name="Pelletier E."/>
            <person name="Niang G."/>
            <person name="Scheremetjew M."/>
            <person name="Finn R."/>
            <person name="Kale V."/>
            <person name="Holt S."/>
            <person name="Cochrane G."/>
            <person name="Meng A."/>
            <person name="Brown T."/>
            <person name="Cohen L."/>
        </authorList>
    </citation>
    <scope>NUCLEOTIDE SEQUENCE</scope>
    <source>
        <strain evidence="10">CCMP1381</strain>
    </source>
</reference>
<name>A0A7S2CUJ2_9STRA</name>
<organism evidence="10">
    <name type="scientific">Octactis speculum</name>
    <dbReference type="NCBI Taxonomy" id="3111310"/>
    <lineage>
        <taxon>Eukaryota</taxon>
        <taxon>Sar</taxon>
        <taxon>Stramenopiles</taxon>
        <taxon>Ochrophyta</taxon>
        <taxon>Dictyochophyceae</taxon>
        <taxon>Dictyochales</taxon>
        <taxon>Dictyochaceae</taxon>
        <taxon>Octactis</taxon>
    </lineage>
</organism>
<dbReference type="Gene3D" id="1.20.1440.90">
    <property type="entry name" value="Phosphoenolpyruvate/pyruvate domain"/>
    <property type="match status" value="1"/>
</dbReference>
<dbReference type="PROSITE" id="PS00393">
    <property type="entry name" value="PEPCASE_2"/>
    <property type="match status" value="1"/>
</dbReference>
<dbReference type="SUPFAM" id="SSF51621">
    <property type="entry name" value="Phosphoenolpyruvate/pyruvate domain"/>
    <property type="match status" value="1"/>
</dbReference>
<evidence type="ECO:0000256" key="2">
    <source>
        <dbReference type="ARBA" id="ARBA00008346"/>
    </source>
</evidence>
<evidence type="ECO:0000256" key="3">
    <source>
        <dbReference type="ARBA" id="ARBA00012305"/>
    </source>
</evidence>
<comment type="cofactor">
    <cofactor evidence="1">
        <name>Mg(2+)</name>
        <dbReference type="ChEBI" id="CHEBI:18420"/>
    </cofactor>
</comment>
<dbReference type="EMBL" id="HBGS01033156">
    <property type="protein sequence ID" value="CAD9435155.1"/>
    <property type="molecule type" value="Transcribed_RNA"/>
</dbReference>
<dbReference type="GO" id="GO:0015977">
    <property type="term" value="P:carbon fixation"/>
    <property type="evidence" value="ECO:0007669"/>
    <property type="project" value="UniProtKB-KW"/>
</dbReference>
<dbReference type="GO" id="GO:0005829">
    <property type="term" value="C:cytosol"/>
    <property type="evidence" value="ECO:0007669"/>
    <property type="project" value="TreeGrafter"/>
</dbReference>
<dbReference type="InterPro" id="IPR033129">
    <property type="entry name" value="PEPCASE_His_AS"/>
</dbReference>
<dbReference type="InterPro" id="IPR015813">
    <property type="entry name" value="Pyrv/PenolPyrv_kinase-like_dom"/>
</dbReference>